<sequence>MSDSECEYSTTSISTGQKSKILPQTVCRKQWETQDTVTYNISSSK</sequence>
<reference evidence="1" key="1">
    <citation type="journal article" date="2021" name="G3 (Bethesda)">
        <title>Genome and transcriptome analysis of the beet armyworm Spodoptera exigua reveals targets for pest control. .</title>
        <authorList>
            <person name="Simon S."/>
            <person name="Breeschoten T."/>
            <person name="Jansen H.J."/>
            <person name="Dirks R.P."/>
            <person name="Schranz M.E."/>
            <person name="Ros V.I.D."/>
        </authorList>
    </citation>
    <scope>NUCLEOTIDE SEQUENCE</scope>
    <source>
        <strain evidence="1">TB_SE_WUR_2020</strain>
    </source>
</reference>
<dbReference type="AlphaFoldDB" id="A0A922SBH8"/>
<name>A0A922SBH8_SPOEX</name>
<evidence type="ECO:0000313" key="2">
    <source>
        <dbReference type="Proteomes" id="UP000814243"/>
    </source>
</evidence>
<comment type="caution">
    <text evidence="1">The sequence shown here is derived from an EMBL/GenBank/DDBJ whole genome shotgun (WGS) entry which is preliminary data.</text>
</comment>
<accession>A0A922SBH8</accession>
<gene>
    <name evidence="1" type="ORF">HF086_011968</name>
</gene>
<dbReference type="EMBL" id="JACEFF010000769">
    <property type="protein sequence ID" value="KAH9631264.1"/>
    <property type="molecule type" value="Genomic_DNA"/>
</dbReference>
<organism evidence="1 2">
    <name type="scientific">Spodoptera exigua</name>
    <name type="common">Beet armyworm</name>
    <name type="synonym">Noctua fulgens</name>
    <dbReference type="NCBI Taxonomy" id="7107"/>
    <lineage>
        <taxon>Eukaryota</taxon>
        <taxon>Metazoa</taxon>
        <taxon>Ecdysozoa</taxon>
        <taxon>Arthropoda</taxon>
        <taxon>Hexapoda</taxon>
        <taxon>Insecta</taxon>
        <taxon>Pterygota</taxon>
        <taxon>Neoptera</taxon>
        <taxon>Endopterygota</taxon>
        <taxon>Lepidoptera</taxon>
        <taxon>Glossata</taxon>
        <taxon>Ditrysia</taxon>
        <taxon>Noctuoidea</taxon>
        <taxon>Noctuidae</taxon>
        <taxon>Amphipyrinae</taxon>
        <taxon>Spodoptera</taxon>
    </lineage>
</organism>
<evidence type="ECO:0000313" key="1">
    <source>
        <dbReference type="EMBL" id="KAH9631264.1"/>
    </source>
</evidence>
<proteinExistence type="predicted"/>
<protein>
    <submittedName>
        <fullName evidence="1">Uncharacterized protein</fullName>
    </submittedName>
</protein>
<dbReference type="Proteomes" id="UP000814243">
    <property type="component" value="Unassembled WGS sequence"/>
</dbReference>